<name>A0A6M0CFK4_9FLAO</name>
<protein>
    <recommendedName>
        <fullName evidence="3">Late embryogenesis abundant protein LEA-2 subgroup domain-containing protein</fullName>
    </recommendedName>
</protein>
<accession>A0A6M0CFK4</accession>
<keyword evidence="2" id="KW-1185">Reference proteome</keyword>
<dbReference type="SUPFAM" id="SSF117070">
    <property type="entry name" value="LEA14-like"/>
    <property type="match status" value="1"/>
</dbReference>
<evidence type="ECO:0008006" key="3">
    <source>
        <dbReference type="Google" id="ProtNLM"/>
    </source>
</evidence>
<sequence>MKTKLTTLLLVLVIFIGCTVNEKPEFIAVDNIEVVSVSSDTLTIKADAYFNNPNDLGGTLKTDGIDVIIANVNVATVQTEAFDVPGKRQFAIPLVAKVATNDVFKKNKDNLIGGLLTTLLTKKIKVQYKGAIAYKALGLSYDYPIDITEEVNIE</sequence>
<dbReference type="Gene3D" id="2.60.40.1820">
    <property type="match status" value="1"/>
</dbReference>
<dbReference type="PROSITE" id="PS51257">
    <property type="entry name" value="PROKAR_LIPOPROTEIN"/>
    <property type="match status" value="1"/>
</dbReference>
<reference evidence="1 2" key="1">
    <citation type="submission" date="2020-01" db="EMBL/GenBank/DDBJ databases">
        <title>Spongiivirga citrea KCTC 32990T.</title>
        <authorList>
            <person name="Wang G."/>
        </authorList>
    </citation>
    <scope>NUCLEOTIDE SEQUENCE [LARGE SCALE GENOMIC DNA]</scope>
    <source>
        <strain evidence="1 2">KCTC 32990</strain>
    </source>
</reference>
<gene>
    <name evidence="1" type="ORF">GWK10_00425</name>
</gene>
<evidence type="ECO:0000313" key="1">
    <source>
        <dbReference type="EMBL" id="NER15653.1"/>
    </source>
</evidence>
<organism evidence="1 2">
    <name type="scientific">Spongiivirga citrea</name>
    <dbReference type="NCBI Taxonomy" id="1481457"/>
    <lineage>
        <taxon>Bacteria</taxon>
        <taxon>Pseudomonadati</taxon>
        <taxon>Bacteroidota</taxon>
        <taxon>Flavobacteriia</taxon>
        <taxon>Flavobacteriales</taxon>
        <taxon>Flavobacteriaceae</taxon>
        <taxon>Spongiivirga</taxon>
    </lineage>
</organism>
<proteinExistence type="predicted"/>
<dbReference type="RefSeq" id="WP_164028930.1">
    <property type="nucleotide sequence ID" value="NZ_JAABOQ010000001.1"/>
</dbReference>
<dbReference type="AlphaFoldDB" id="A0A6M0CFK4"/>
<dbReference type="EMBL" id="JAABOQ010000001">
    <property type="protein sequence ID" value="NER15653.1"/>
    <property type="molecule type" value="Genomic_DNA"/>
</dbReference>
<comment type="caution">
    <text evidence="1">The sequence shown here is derived from an EMBL/GenBank/DDBJ whole genome shotgun (WGS) entry which is preliminary data.</text>
</comment>
<dbReference type="Proteomes" id="UP000474296">
    <property type="component" value="Unassembled WGS sequence"/>
</dbReference>
<evidence type="ECO:0000313" key="2">
    <source>
        <dbReference type="Proteomes" id="UP000474296"/>
    </source>
</evidence>